<sequence>MPKRSGQVQCGDCGKWKKLSETPFTTLEEAGDQHFRCTRCLDAIRELIETALKRERVEWEKVKTEWNKELEKEITARIAAETKMTEIQIEETKKREQMEKEITRIRAELEDWRGGKKDRATDQQQDEEVQRSNREETKAPGETSTQQVNTAANVEQEKAAERTTDAGQQSLESTLSSRSSDGLRTDKRKHVDGAEEKSDATAGFQRPPQGVTREAIVVGDDNVPLFARALDREVGDSRRLEVLYNREATAEVAEKLIEDYESQARKVRRLYVLHVGIKELLQGRRPEEIVDHLRNTWSKRSDVLAICAVPEVATRGKAVQAAAMSLNVKLGDLCQELRATYINLSKDLYHEDMTTDGLHYSQEGGRKVADRLARVISRFLGARRRGRGVKQTQRTSQQSQGSKHQETTTRGREIPNQTFHSSWLQTAKPVRPQRCGPGDQEERQNEATSQTEITGPTHRPQHPAEQSFPQANPFVGLPPPPLLEPTHPQQWGPQPPVLMQRKPEVAPFPHLFSMVAHMVNCQLGHVLGRQPA</sequence>
<keyword evidence="2" id="KW-1185">Reference proteome</keyword>
<gene>
    <name evidence="1" type="ORF">HPB47_005949</name>
</gene>
<dbReference type="EMBL" id="JABSTQ010010897">
    <property type="protein sequence ID" value="KAG0417013.1"/>
    <property type="molecule type" value="Genomic_DNA"/>
</dbReference>
<organism evidence="1 2">
    <name type="scientific">Ixodes persulcatus</name>
    <name type="common">Taiga tick</name>
    <dbReference type="NCBI Taxonomy" id="34615"/>
    <lineage>
        <taxon>Eukaryota</taxon>
        <taxon>Metazoa</taxon>
        <taxon>Ecdysozoa</taxon>
        <taxon>Arthropoda</taxon>
        <taxon>Chelicerata</taxon>
        <taxon>Arachnida</taxon>
        <taxon>Acari</taxon>
        <taxon>Parasitiformes</taxon>
        <taxon>Ixodida</taxon>
        <taxon>Ixodoidea</taxon>
        <taxon>Ixodidae</taxon>
        <taxon>Ixodinae</taxon>
        <taxon>Ixodes</taxon>
    </lineage>
</organism>
<dbReference type="Proteomes" id="UP000805193">
    <property type="component" value="Unassembled WGS sequence"/>
</dbReference>
<comment type="caution">
    <text evidence="1">The sequence shown here is derived from an EMBL/GenBank/DDBJ whole genome shotgun (WGS) entry which is preliminary data.</text>
</comment>
<protein>
    <submittedName>
        <fullName evidence="1">Uncharacterized protein</fullName>
    </submittedName>
</protein>
<name>A0AC60PBK6_IXOPE</name>
<reference evidence="1 2" key="1">
    <citation type="journal article" date="2020" name="Cell">
        <title>Large-Scale Comparative Analyses of Tick Genomes Elucidate Their Genetic Diversity and Vector Capacities.</title>
        <authorList>
            <consortium name="Tick Genome and Microbiome Consortium (TIGMIC)"/>
            <person name="Jia N."/>
            <person name="Wang J."/>
            <person name="Shi W."/>
            <person name="Du L."/>
            <person name="Sun Y."/>
            <person name="Zhan W."/>
            <person name="Jiang J.F."/>
            <person name="Wang Q."/>
            <person name="Zhang B."/>
            <person name="Ji P."/>
            <person name="Bell-Sakyi L."/>
            <person name="Cui X.M."/>
            <person name="Yuan T.T."/>
            <person name="Jiang B.G."/>
            <person name="Yang W.F."/>
            <person name="Lam T.T."/>
            <person name="Chang Q.C."/>
            <person name="Ding S.J."/>
            <person name="Wang X.J."/>
            <person name="Zhu J.G."/>
            <person name="Ruan X.D."/>
            <person name="Zhao L."/>
            <person name="Wei J.T."/>
            <person name="Ye R.Z."/>
            <person name="Que T.C."/>
            <person name="Du C.H."/>
            <person name="Zhou Y.H."/>
            <person name="Cheng J.X."/>
            <person name="Dai P.F."/>
            <person name="Guo W.B."/>
            <person name="Han X.H."/>
            <person name="Huang E.J."/>
            <person name="Li L.F."/>
            <person name="Wei W."/>
            <person name="Gao Y.C."/>
            <person name="Liu J.Z."/>
            <person name="Shao H.Z."/>
            <person name="Wang X."/>
            <person name="Wang C.C."/>
            <person name="Yang T.C."/>
            <person name="Huo Q.B."/>
            <person name="Li W."/>
            <person name="Chen H.Y."/>
            <person name="Chen S.E."/>
            <person name="Zhou L.G."/>
            <person name="Ni X.B."/>
            <person name="Tian J.H."/>
            <person name="Sheng Y."/>
            <person name="Liu T."/>
            <person name="Pan Y.S."/>
            <person name="Xia L.Y."/>
            <person name="Li J."/>
            <person name="Zhao F."/>
            <person name="Cao W.C."/>
        </authorList>
    </citation>
    <scope>NUCLEOTIDE SEQUENCE [LARGE SCALE GENOMIC DNA]</scope>
    <source>
        <strain evidence="1">Iper-2018</strain>
    </source>
</reference>
<accession>A0AC60PBK6</accession>
<evidence type="ECO:0000313" key="2">
    <source>
        <dbReference type="Proteomes" id="UP000805193"/>
    </source>
</evidence>
<proteinExistence type="predicted"/>
<evidence type="ECO:0000313" key="1">
    <source>
        <dbReference type="EMBL" id="KAG0417013.1"/>
    </source>
</evidence>